<evidence type="ECO:0000313" key="1">
    <source>
        <dbReference type="EMBL" id="KAK1131428.1"/>
    </source>
</evidence>
<name>A0AA40KSP7_9HYME</name>
<organism evidence="1 2">
    <name type="scientific">Melipona bicolor</name>
    <dbReference type="NCBI Taxonomy" id="60889"/>
    <lineage>
        <taxon>Eukaryota</taxon>
        <taxon>Metazoa</taxon>
        <taxon>Ecdysozoa</taxon>
        <taxon>Arthropoda</taxon>
        <taxon>Hexapoda</taxon>
        <taxon>Insecta</taxon>
        <taxon>Pterygota</taxon>
        <taxon>Neoptera</taxon>
        <taxon>Endopterygota</taxon>
        <taxon>Hymenoptera</taxon>
        <taxon>Apocrita</taxon>
        <taxon>Aculeata</taxon>
        <taxon>Apoidea</taxon>
        <taxon>Anthophila</taxon>
        <taxon>Apidae</taxon>
        <taxon>Melipona</taxon>
    </lineage>
</organism>
<keyword evidence="2" id="KW-1185">Reference proteome</keyword>
<dbReference type="AlphaFoldDB" id="A0AA40KSP7"/>
<reference evidence="1" key="1">
    <citation type="submission" date="2021-10" db="EMBL/GenBank/DDBJ databases">
        <title>Melipona bicolor Genome sequencing and assembly.</title>
        <authorList>
            <person name="Araujo N.S."/>
            <person name="Arias M.C."/>
        </authorList>
    </citation>
    <scope>NUCLEOTIDE SEQUENCE</scope>
    <source>
        <strain evidence="1">USP_2M_L1-L4_2017</strain>
        <tissue evidence="1">Whole body</tissue>
    </source>
</reference>
<protein>
    <submittedName>
        <fullName evidence="1">Uncharacterized protein</fullName>
    </submittedName>
</protein>
<proteinExistence type="predicted"/>
<dbReference type="Proteomes" id="UP001177670">
    <property type="component" value="Unassembled WGS sequence"/>
</dbReference>
<evidence type="ECO:0000313" key="2">
    <source>
        <dbReference type="Proteomes" id="UP001177670"/>
    </source>
</evidence>
<accession>A0AA40KSP7</accession>
<sequence>MGCKTSILKCIEDTGEAEKRKQSNILDQGSLLDWVERAALLNSNVPITLEHPNIFPH</sequence>
<comment type="caution">
    <text evidence="1">The sequence shown here is derived from an EMBL/GenBank/DDBJ whole genome shotgun (WGS) entry which is preliminary data.</text>
</comment>
<dbReference type="EMBL" id="JAHYIQ010000006">
    <property type="protein sequence ID" value="KAK1131428.1"/>
    <property type="molecule type" value="Genomic_DNA"/>
</dbReference>
<gene>
    <name evidence="1" type="ORF">K0M31_017713</name>
</gene>